<accession>A0ABN7V4D5</accession>
<evidence type="ECO:0000313" key="3">
    <source>
        <dbReference type="Proteomes" id="UP000789901"/>
    </source>
</evidence>
<protein>
    <submittedName>
        <fullName evidence="2">32885_t:CDS:1</fullName>
    </submittedName>
</protein>
<comment type="caution">
    <text evidence="2">The sequence shown here is derived from an EMBL/GenBank/DDBJ whole genome shotgun (WGS) entry which is preliminary data.</text>
</comment>
<proteinExistence type="predicted"/>
<keyword evidence="3" id="KW-1185">Reference proteome</keyword>
<organism evidence="2 3">
    <name type="scientific">Gigaspora margarita</name>
    <dbReference type="NCBI Taxonomy" id="4874"/>
    <lineage>
        <taxon>Eukaryota</taxon>
        <taxon>Fungi</taxon>
        <taxon>Fungi incertae sedis</taxon>
        <taxon>Mucoromycota</taxon>
        <taxon>Glomeromycotina</taxon>
        <taxon>Glomeromycetes</taxon>
        <taxon>Diversisporales</taxon>
        <taxon>Gigasporaceae</taxon>
        <taxon>Gigaspora</taxon>
    </lineage>
</organism>
<name>A0ABN7V4D5_GIGMA</name>
<evidence type="ECO:0000259" key="1">
    <source>
        <dbReference type="Pfam" id="PF20209"/>
    </source>
</evidence>
<dbReference type="Proteomes" id="UP000789901">
    <property type="component" value="Unassembled WGS sequence"/>
</dbReference>
<reference evidence="2 3" key="1">
    <citation type="submission" date="2021-06" db="EMBL/GenBank/DDBJ databases">
        <authorList>
            <person name="Kallberg Y."/>
            <person name="Tangrot J."/>
            <person name="Rosling A."/>
        </authorList>
    </citation>
    <scope>NUCLEOTIDE SEQUENCE [LARGE SCALE GENOMIC DNA]</scope>
    <source>
        <strain evidence="2 3">120-4 pot B 10/14</strain>
    </source>
</reference>
<sequence length="208" mass="23630">MEEIFMAKSPIVESPILEESSTMVESPIIVESPTMVESPITVESPVIVKSPTIVESPMIESSMEEKNQTEENSVLRDTLKKYIPLPLPSTILEEYNKVLLRQFRNKMAKLKHSECPICNECFLLITLVVGECHHCYTKKTLPKKFSFGNNMDPGEVPKELQGLTKIEEMLIAQVFPIMVVYRLRGGQHGYRGNIINFPQDVEEFTTPI</sequence>
<gene>
    <name evidence="2" type="ORF">GMARGA_LOCUS14241</name>
</gene>
<dbReference type="Pfam" id="PF20209">
    <property type="entry name" value="DUF6570"/>
    <property type="match status" value="1"/>
</dbReference>
<feature type="domain" description="DUF6570" evidence="1">
    <location>
        <begin position="138"/>
        <end position="203"/>
    </location>
</feature>
<dbReference type="InterPro" id="IPR046700">
    <property type="entry name" value="DUF6570"/>
</dbReference>
<dbReference type="EMBL" id="CAJVQB010009355">
    <property type="protein sequence ID" value="CAG8729266.1"/>
    <property type="molecule type" value="Genomic_DNA"/>
</dbReference>
<evidence type="ECO:0000313" key="2">
    <source>
        <dbReference type="EMBL" id="CAG8729266.1"/>
    </source>
</evidence>